<feature type="chain" id="PRO_5045905420" evidence="1">
    <location>
        <begin position="25"/>
        <end position="453"/>
    </location>
</feature>
<evidence type="ECO:0000256" key="1">
    <source>
        <dbReference type="SAM" id="SignalP"/>
    </source>
</evidence>
<evidence type="ECO:0000313" key="2">
    <source>
        <dbReference type="EMBL" id="GAA2097428.1"/>
    </source>
</evidence>
<evidence type="ECO:0000313" key="3">
    <source>
        <dbReference type="Proteomes" id="UP001501161"/>
    </source>
</evidence>
<organism evidence="2 3">
    <name type="scientific">Nocardioides furvisabuli</name>
    <dbReference type="NCBI Taxonomy" id="375542"/>
    <lineage>
        <taxon>Bacteria</taxon>
        <taxon>Bacillati</taxon>
        <taxon>Actinomycetota</taxon>
        <taxon>Actinomycetes</taxon>
        <taxon>Propionibacteriales</taxon>
        <taxon>Nocardioidaceae</taxon>
        <taxon>Nocardioides</taxon>
    </lineage>
</organism>
<keyword evidence="1" id="KW-0732">Signal</keyword>
<protein>
    <submittedName>
        <fullName evidence="2">Uncharacterized protein</fullName>
    </submittedName>
</protein>
<dbReference type="RefSeq" id="WP_231249977.1">
    <property type="nucleotide sequence ID" value="NZ_BAAAMQ010000005.1"/>
</dbReference>
<feature type="signal peptide" evidence="1">
    <location>
        <begin position="1"/>
        <end position="24"/>
    </location>
</feature>
<sequence>MIRARALVASVLLAALTTPQTAIAPSAAAAPSAAQTTVAPAAAAAPVLRKFVAYGDKAVWTPKGSRLFLSFEGRRGDLVTTGRFARLFSRGRAVRPAWEDSDLFRLPRDGRFTFRVPANRFGRQRVGLVKARVHRLAVDGRALRTSNRRGHIDLAAIRLRRGDRVTVDSGRYEQRVYLPDGTSCVGYGEPLLLRPGHDIRVANDVSAVCDEALPGRTLVRVRTGRRVTAARAVEVAAQPDGAPVTISAERRALREVVLTFDGTADDLVYTEDVAGARLSDSNSALDRWGATNPGLLSHTDSVSESFVLRTSGATEISTMTDAVGGARTATVRLRKGVRVADLVTDGPTLDISLDGSGTRLYAFATGTGRRLESTSQDLGADEGWSVELGPRSPWTCGQEPGGPLGCGDNGFARVSATVPVATSYFFLREPVAVALPAPGATGTVSLRLVTPSP</sequence>
<dbReference type="Proteomes" id="UP001501161">
    <property type="component" value="Unassembled WGS sequence"/>
</dbReference>
<gene>
    <name evidence="2" type="ORF">GCM10009726_05930</name>
</gene>
<accession>A0ABP5IFF9</accession>
<name>A0ABP5IFF9_9ACTN</name>
<proteinExistence type="predicted"/>
<keyword evidence="3" id="KW-1185">Reference proteome</keyword>
<reference evidence="3" key="1">
    <citation type="journal article" date="2019" name="Int. J. Syst. Evol. Microbiol.">
        <title>The Global Catalogue of Microorganisms (GCM) 10K type strain sequencing project: providing services to taxonomists for standard genome sequencing and annotation.</title>
        <authorList>
            <consortium name="The Broad Institute Genomics Platform"/>
            <consortium name="The Broad Institute Genome Sequencing Center for Infectious Disease"/>
            <person name="Wu L."/>
            <person name="Ma J."/>
        </authorList>
    </citation>
    <scope>NUCLEOTIDE SEQUENCE [LARGE SCALE GENOMIC DNA]</scope>
    <source>
        <strain evidence="3">JCM 13813</strain>
    </source>
</reference>
<comment type="caution">
    <text evidence="2">The sequence shown here is derived from an EMBL/GenBank/DDBJ whole genome shotgun (WGS) entry which is preliminary data.</text>
</comment>
<dbReference type="EMBL" id="BAAAMQ010000005">
    <property type="protein sequence ID" value="GAA2097428.1"/>
    <property type="molecule type" value="Genomic_DNA"/>
</dbReference>